<reference evidence="3 5" key="1">
    <citation type="submission" date="2017-08" db="EMBL/GenBank/DDBJ databases">
        <title>Whole genome sequences of 6 clinical strains closest to Corynebacterium imitans.</title>
        <authorList>
            <person name="Bernier A.-M."/>
            <person name="Burdz T."/>
            <person name="Bernard K."/>
        </authorList>
    </citation>
    <scope>NUCLEOTIDE SEQUENCE [LARGE SCALE GENOMIC DNA]</scope>
    <source>
        <strain evidence="3 5">NML92-0415</strain>
    </source>
</reference>
<protein>
    <submittedName>
        <fullName evidence="2">Uncharacterized protein</fullName>
    </submittedName>
</protein>
<name>A0A269PBM6_9CORY</name>
<evidence type="ECO:0000313" key="5">
    <source>
        <dbReference type="Proteomes" id="UP000218041"/>
    </source>
</evidence>
<dbReference type="Proteomes" id="UP000218041">
    <property type="component" value="Unassembled WGS sequence"/>
</dbReference>
<evidence type="ECO:0000256" key="1">
    <source>
        <dbReference type="SAM" id="MobiDB-lite"/>
    </source>
</evidence>
<dbReference type="EMBL" id="NSGP01000007">
    <property type="protein sequence ID" value="PAT10413.1"/>
    <property type="molecule type" value="Genomic_DNA"/>
</dbReference>
<dbReference type="EMBL" id="NQMQ01000018">
    <property type="protein sequence ID" value="PAJ69107.1"/>
    <property type="molecule type" value="Genomic_DNA"/>
</dbReference>
<dbReference type="PROSITE" id="PS51257">
    <property type="entry name" value="PROKAR_LIPOPROTEIN"/>
    <property type="match status" value="1"/>
</dbReference>
<organism evidence="2 4">
    <name type="scientific">Corynebacterium hadale</name>
    <dbReference type="NCBI Taxonomy" id="2026255"/>
    <lineage>
        <taxon>Bacteria</taxon>
        <taxon>Bacillati</taxon>
        <taxon>Actinomycetota</taxon>
        <taxon>Actinomycetes</taxon>
        <taxon>Mycobacteriales</taxon>
        <taxon>Corynebacteriaceae</taxon>
        <taxon>Corynebacterium</taxon>
    </lineage>
</organism>
<feature type="region of interest" description="Disordered" evidence="1">
    <location>
        <begin position="102"/>
        <end position="125"/>
    </location>
</feature>
<dbReference type="Proteomes" id="UP000215771">
    <property type="component" value="Unassembled WGS sequence"/>
</dbReference>
<accession>A0A269PBM6</accession>
<dbReference type="AlphaFoldDB" id="A0A269PBM6"/>
<proteinExistence type="predicted"/>
<sequence>MRHPLAAAAAVFGACALLIVALYAVGMSHAPATPTLQGDALGPDSGESAEEYSQRAAATLDSARRKSAPGDSHLALVAFDAPQSCDAAAAAYRDVPRVNAIVPEGLPPKDTPEPVGETSAGRGEVCEREARRAVQRESGAGPDRAQASVLLAGAVVTADVATLSRLAESSHVRSVEVLPADAVWGAIAVRNPGVYSAGS</sequence>
<evidence type="ECO:0000313" key="4">
    <source>
        <dbReference type="Proteomes" id="UP000215771"/>
    </source>
</evidence>
<evidence type="ECO:0000313" key="2">
    <source>
        <dbReference type="EMBL" id="PAJ69107.1"/>
    </source>
</evidence>
<dbReference type="RefSeq" id="WP_095278022.1">
    <property type="nucleotide sequence ID" value="NZ_CP047655.1"/>
</dbReference>
<evidence type="ECO:0000313" key="3">
    <source>
        <dbReference type="EMBL" id="PAT10413.1"/>
    </source>
</evidence>
<gene>
    <name evidence="2" type="ORF">CIG21_08375</name>
    <name evidence="3" type="ORF">CKJ80_06305</name>
</gene>
<comment type="caution">
    <text evidence="2">The sequence shown here is derived from an EMBL/GenBank/DDBJ whole genome shotgun (WGS) entry which is preliminary data.</text>
</comment>
<reference evidence="2 4" key="2">
    <citation type="submission" date="2017-08" db="EMBL/GenBank/DDBJ databases">
        <authorList>
            <person name="de Groot N.N."/>
        </authorList>
    </citation>
    <scope>NUCLEOTIDE SEQUENCE [LARGE SCALE GENOMIC DNA]</scope>
    <source>
        <strain evidence="2 4">NBT06-6</strain>
    </source>
</reference>